<gene>
    <name evidence="5" type="ORF">OM076_00195</name>
</gene>
<proteinExistence type="predicted"/>
<evidence type="ECO:0000256" key="1">
    <source>
        <dbReference type="ARBA" id="ARBA00022630"/>
    </source>
</evidence>
<keyword evidence="2" id="KW-0274">FAD</keyword>
<dbReference type="RefSeq" id="WP_270037257.1">
    <property type="nucleotide sequence ID" value="NZ_JAPDOD010000001.1"/>
</dbReference>
<dbReference type="GO" id="GO:0003995">
    <property type="term" value="F:acyl-CoA dehydrogenase activity"/>
    <property type="evidence" value="ECO:0007669"/>
    <property type="project" value="TreeGrafter"/>
</dbReference>
<protein>
    <submittedName>
        <fullName evidence="5">Acyl-CoA dehydrogenase family protein</fullName>
    </submittedName>
</protein>
<dbReference type="Proteomes" id="UP001149140">
    <property type="component" value="Unassembled WGS sequence"/>
</dbReference>
<dbReference type="PANTHER" id="PTHR43884:SF20">
    <property type="entry name" value="ACYL-COA DEHYDROGENASE FADE28"/>
    <property type="match status" value="1"/>
</dbReference>
<reference evidence="5" key="1">
    <citation type="submission" date="2022-10" db="EMBL/GenBank/DDBJ databases">
        <title>The WGS of Solirubrobacter ginsenosidimutans DSM 21036.</title>
        <authorList>
            <person name="Jiang Z."/>
        </authorList>
    </citation>
    <scope>NUCLEOTIDE SEQUENCE</scope>
    <source>
        <strain evidence="5">DSM 21036</strain>
    </source>
</reference>
<keyword evidence="1" id="KW-0285">Flavoprotein</keyword>
<evidence type="ECO:0000313" key="6">
    <source>
        <dbReference type="Proteomes" id="UP001149140"/>
    </source>
</evidence>
<evidence type="ECO:0000313" key="5">
    <source>
        <dbReference type="EMBL" id="MDA0158666.1"/>
    </source>
</evidence>
<dbReference type="AlphaFoldDB" id="A0A9X3MN49"/>
<dbReference type="SUPFAM" id="SSF47203">
    <property type="entry name" value="Acyl-CoA dehydrogenase C-terminal domain-like"/>
    <property type="match status" value="1"/>
</dbReference>
<dbReference type="PANTHER" id="PTHR43884">
    <property type="entry name" value="ACYL-COA DEHYDROGENASE"/>
    <property type="match status" value="1"/>
</dbReference>
<accession>A0A9X3MN49</accession>
<feature type="domain" description="Acyl-CoA dehydrogenase/oxidase C-terminal" evidence="4">
    <location>
        <begin position="161"/>
        <end position="285"/>
    </location>
</feature>
<evidence type="ECO:0000256" key="3">
    <source>
        <dbReference type="ARBA" id="ARBA00023002"/>
    </source>
</evidence>
<sequence>MDLELTDEQTMLGEALTTLLEREWLPAETAHTATPQQRARLWSALEEFFDAELGAVELCLAARLLGAHLAATPFVGSAALRYIGVPHQERVAIALPATPVEHAAEVDRFAVVGEGTVALVAAADATIEPAASLDIGTPLFTVTADGGELHEVEVARLTAIGALLAAAESVGAAERMLSDARDYAAERRQFGRTIGSYQALRHLLADMYVRSASAWSTVLYAAAALDDELPDAQRTAAITKAYVARAAREVAHGALQVFGGIAFTEEHQAHRFLRRIIVREQQFGDAAHHERELGRALAVSAMERA</sequence>
<keyword evidence="6" id="KW-1185">Reference proteome</keyword>
<dbReference type="Gene3D" id="1.20.140.10">
    <property type="entry name" value="Butyryl-CoA Dehydrogenase, subunit A, domain 3"/>
    <property type="match status" value="1"/>
</dbReference>
<dbReference type="InterPro" id="IPR036250">
    <property type="entry name" value="AcylCo_DH-like_C"/>
</dbReference>
<organism evidence="5 6">
    <name type="scientific">Solirubrobacter ginsenosidimutans</name>
    <dbReference type="NCBI Taxonomy" id="490573"/>
    <lineage>
        <taxon>Bacteria</taxon>
        <taxon>Bacillati</taxon>
        <taxon>Actinomycetota</taxon>
        <taxon>Thermoleophilia</taxon>
        <taxon>Solirubrobacterales</taxon>
        <taxon>Solirubrobacteraceae</taxon>
        <taxon>Solirubrobacter</taxon>
    </lineage>
</organism>
<keyword evidence="3" id="KW-0560">Oxidoreductase</keyword>
<dbReference type="EMBL" id="JAPDOD010000001">
    <property type="protein sequence ID" value="MDA0158666.1"/>
    <property type="molecule type" value="Genomic_DNA"/>
</dbReference>
<dbReference type="Pfam" id="PF00441">
    <property type="entry name" value="Acyl-CoA_dh_1"/>
    <property type="match status" value="1"/>
</dbReference>
<dbReference type="InterPro" id="IPR009075">
    <property type="entry name" value="AcylCo_DH/oxidase_C"/>
</dbReference>
<evidence type="ECO:0000256" key="2">
    <source>
        <dbReference type="ARBA" id="ARBA00022827"/>
    </source>
</evidence>
<evidence type="ECO:0000259" key="4">
    <source>
        <dbReference type="Pfam" id="PF00441"/>
    </source>
</evidence>
<comment type="caution">
    <text evidence="5">The sequence shown here is derived from an EMBL/GenBank/DDBJ whole genome shotgun (WGS) entry which is preliminary data.</text>
</comment>
<name>A0A9X3MN49_9ACTN</name>